<dbReference type="PANTHER" id="PTHR12400">
    <property type="entry name" value="INOSITOL POLYPHOSPHATE KINASE"/>
    <property type="match status" value="1"/>
</dbReference>
<evidence type="ECO:0000313" key="9">
    <source>
        <dbReference type="Proteomes" id="UP000639338"/>
    </source>
</evidence>
<comment type="similarity">
    <text evidence="1 6">Belongs to the inositol phosphokinase (IPK) family.</text>
</comment>
<dbReference type="FunFam" id="3.30.470.160:FF:000001">
    <property type="entry name" value="Kinase"/>
    <property type="match status" value="1"/>
</dbReference>
<evidence type="ECO:0000256" key="4">
    <source>
        <dbReference type="ARBA" id="ARBA00022777"/>
    </source>
</evidence>
<proteinExistence type="inferred from homology"/>
<evidence type="ECO:0000256" key="1">
    <source>
        <dbReference type="ARBA" id="ARBA00007374"/>
    </source>
</evidence>
<dbReference type="GO" id="GO:0000828">
    <property type="term" value="F:inositol hexakisphosphate kinase activity"/>
    <property type="evidence" value="ECO:0007669"/>
    <property type="project" value="TreeGrafter"/>
</dbReference>
<dbReference type="Pfam" id="PF03770">
    <property type="entry name" value="IPK"/>
    <property type="match status" value="1"/>
</dbReference>
<keyword evidence="2 6" id="KW-0808">Transferase</keyword>
<comment type="caution">
    <text evidence="8">The sequence shown here is derived from an EMBL/GenBank/DDBJ whole genome shotgun (WGS) entry which is preliminary data.</text>
</comment>
<dbReference type="PANTHER" id="PTHR12400:SF97">
    <property type="entry name" value="KINASE"/>
    <property type="match status" value="1"/>
</dbReference>
<feature type="region of interest" description="Disordered" evidence="7">
    <location>
        <begin position="368"/>
        <end position="391"/>
    </location>
</feature>
<reference evidence="8 9" key="1">
    <citation type="submission" date="2020-08" db="EMBL/GenBank/DDBJ databases">
        <title>Aphidius gifuensis genome sequencing and assembly.</title>
        <authorList>
            <person name="Du Z."/>
        </authorList>
    </citation>
    <scope>NUCLEOTIDE SEQUENCE [LARGE SCALE GENOMIC DNA]</scope>
    <source>
        <strain evidence="8">YNYX2018</strain>
        <tissue evidence="8">Adults</tissue>
    </source>
</reference>
<feature type="compositionally biased region" description="Basic and acidic residues" evidence="7">
    <location>
        <begin position="113"/>
        <end position="122"/>
    </location>
</feature>
<name>A0A834XW40_APHGI</name>
<feature type="region of interest" description="Disordered" evidence="7">
    <location>
        <begin position="1"/>
        <end position="22"/>
    </location>
</feature>
<evidence type="ECO:0000313" key="8">
    <source>
        <dbReference type="EMBL" id="KAF7993250.1"/>
    </source>
</evidence>
<dbReference type="GO" id="GO:0005524">
    <property type="term" value="F:ATP binding"/>
    <property type="evidence" value="ECO:0007669"/>
    <property type="project" value="UniProtKB-KW"/>
</dbReference>
<dbReference type="GO" id="GO:0046854">
    <property type="term" value="P:phosphatidylinositol phosphate biosynthetic process"/>
    <property type="evidence" value="ECO:0007669"/>
    <property type="project" value="TreeGrafter"/>
</dbReference>
<organism evidence="8 9">
    <name type="scientific">Aphidius gifuensis</name>
    <name type="common">Parasitoid wasp</name>
    <dbReference type="NCBI Taxonomy" id="684658"/>
    <lineage>
        <taxon>Eukaryota</taxon>
        <taxon>Metazoa</taxon>
        <taxon>Ecdysozoa</taxon>
        <taxon>Arthropoda</taxon>
        <taxon>Hexapoda</taxon>
        <taxon>Insecta</taxon>
        <taxon>Pterygota</taxon>
        <taxon>Neoptera</taxon>
        <taxon>Endopterygota</taxon>
        <taxon>Hymenoptera</taxon>
        <taxon>Apocrita</taxon>
        <taxon>Ichneumonoidea</taxon>
        <taxon>Braconidae</taxon>
        <taxon>Aphidiinae</taxon>
        <taxon>Aphidius</taxon>
    </lineage>
</organism>
<protein>
    <recommendedName>
        <fullName evidence="6">Kinase</fullName>
        <ecNumber evidence="6">2.7.-.-</ecNumber>
    </recommendedName>
</protein>
<dbReference type="GO" id="GO:0005737">
    <property type="term" value="C:cytoplasm"/>
    <property type="evidence" value="ECO:0007669"/>
    <property type="project" value="TreeGrafter"/>
</dbReference>
<feature type="region of interest" description="Disordered" evidence="7">
    <location>
        <begin position="68"/>
        <end position="122"/>
    </location>
</feature>
<dbReference type="InterPro" id="IPR005522">
    <property type="entry name" value="IPK"/>
</dbReference>
<dbReference type="EMBL" id="JACMRX010000003">
    <property type="protein sequence ID" value="KAF7993250.1"/>
    <property type="molecule type" value="Genomic_DNA"/>
</dbReference>
<dbReference type="OrthoDB" id="338650at2759"/>
<evidence type="ECO:0000256" key="6">
    <source>
        <dbReference type="RuleBase" id="RU363090"/>
    </source>
</evidence>
<accession>A0A834XW40</accession>
<dbReference type="GO" id="GO:0005634">
    <property type="term" value="C:nucleus"/>
    <property type="evidence" value="ECO:0007669"/>
    <property type="project" value="TreeGrafter"/>
</dbReference>
<keyword evidence="5" id="KW-0067">ATP-binding</keyword>
<evidence type="ECO:0000256" key="3">
    <source>
        <dbReference type="ARBA" id="ARBA00022741"/>
    </source>
</evidence>
<gene>
    <name evidence="8" type="ORF">HCN44_006310</name>
</gene>
<sequence>MKSKTSEINSTDDTVTSETNEFNMMMPVVSRSHSKSSQTDEGISVDNVDKNIKKFTTCWNIETSNCDEDTSKNTLWPNDDKFKNKITRSSSSDSAVLSDDDQSKGWENVNNGEKSECDSNEERPRYWRTPSVVVSDYSDYSYLEEKFERNEASLEMYEERTSGSTSQASSCSCLDCDDIREFNDVTSQLLKVCGQRRHSDSCCACINGTSGINSRIINDNSNRRNSCLATPNPYTSKHNDNYDDEINCNSEFLNIPFNRKISDCSTNSSLSGDEFEVTELQPLKKQTSSGWRKLRNIVQWTPFFQTYKKHRYPWVQLAGHQGNFRAGPTPGTILKKLCPQEESCFRLLMHDILRPYVPEFKGILDVRESEEDRNQQVSNTNNTSSTDESSKRPIIASYLQLQDLLGDFDQPCVMDCKVGVRTYLESELAKAKERPKLRKDMYDKMIQVDPTAPNTEERRLQAVTKPRYMVWRETISSTATLGFRVEGIKLSHGNSSKDFKTTRSREQVTETIKRFVINYPHAIGKYLQRLKAIKATLKASPFFASHEVVGSSLLFVHDNKNAGIWMIDFAKTLPLPSHLKKIEHDAEWQVGNHEDGYLIGVNNLIDIFEDIRNSET</sequence>
<dbReference type="EC" id="2.7.-.-" evidence="6"/>
<keyword evidence="3" id="KW-0547">Nucleotide-binding</keyword>
<dbReference type="Proteomes" id="UP000639338">
    <property type="component" value="Unassembled WGS sequence"/>
</dbReference>
<dbReference type="SUPFAM" id="SSF56104">
    <property type="entry name" value="SAICAR synthase-like"/>
    <property type="match status" value="1"/>
</dbReference>
<keyword evidence="9" id="KW-1185">Reference proteome</keyword>
<evidence type="ECO:0000256" key="7">
    <source>
        <dbReference type="SAM" id="MobiDB-lite"/>
    </source>
</evidence>
<dbReference type="AlphaFoldDB" id="A0A834XW40"/>
<dbReference type="GO" id="GO:0032958">
    <property type="term" value="P:inositol phosphate biosynthetic process"/>
    <property type="evidence" value="ECO:0007669"/>
    <property type="project" value="InterPro"/>
</dbReference>
<evidence type="ECO:0000256" key="2">
    <source>
        <dbReference type="ARBA" id="ARBA00022679"/>
    </source>
</evidence>
<dbReference type="InterPro" id="IPR038286">
    <property type="entry name" value="IPK_sf"/>
</dbReference>
<evidence type="ECO:0000256" key="5">
    <source>
        <dbReference type="ARBA" id="ARBA00022840"/>
    </source>
</evidence>
<dbReference type="Gene3D" id="3.30.470.160">
    <property type="entry name" value="Inositol polyphosphate kinase"/>
    <property type="match status" value="1"/>
</dbReference>
<keyword evidence="4 6" id="KW-0418">Kinase</keyword>